<keyword evidence="1" id="KW-0175">Coiled coil</keyword>
<feature type="coiled-coil region" evidence="1">
    <location>
        <begin position="152"/>
        <end position="179"/>
    </location>
</feature>
<proteinExistence type="predicted"/>
<gene>
    <name evidence="3" type="ORF">T459_28659</name>
</gene>
<dbReference type="OMA" id="MMEHANM"/>
<comment type="caution">
    <text evidence="3">The sequence shown here is derived from an EMBL/GenBank/DDBJ whole genome shotgun (WGS) entry which is preliminary data.</text>
</comment>
<evidence type="ECO:0000313" key="4">
    <source>
        <dbReference type="Proteomes" id="UP000222542"/>
    </source>
</evidence>
<reference evidence="3 4" key="2">
    <citation type="journal article" date="2017" name="Genome Biol.">
        <title>New reference genome sequences of hot pepper reveal the massive evolution of plant disease-resistance genes by retroduplication.</title>
        <authorList>
            <person name="Kim S."/>
            <person name="Park J."/>
            <person name="Yeom S.I."/>
            <person name="Kim Y.M."/>
            <person name="Seo E."/>
            <person name="Kim K.T."/>
            <person name="Kim M.S."/>
            <person name="Lee J.M."/>
            <person name="Cheong K."/>
            <person name="Shin H.S."/>
            <person name="Kim S.B."/>
            <person name="Han K."/>
            <person name="Lee J."/>
            <person name="Park M."/>
            <person name="Lee H.A."/>
            <person name="Lee H.Y."/>
            <person name="Lee Y."/>
            <person name="Oh S."/>
            <person name="Lee J.H."/>
            <person name="Choi E."/>
            <person name="Choi E."/>
            <person name="Lee S.E."/>
            <person name="Jeon J."/>
            <person name="Kim H."/>
            <person name="Choi G."/>
            <person name="Song H."/>
            <person name="Lee J."/>
            <person name="Lee S.C."/>
            <person name="Kwon J.K."/>
            <person name="Lee H.Y."/>
            <person name="Koo N."/>
            <person name="Hong Y."/>
            <person name="Kim R.W."/>
            <person name="Kang W.H."/>
            <person name="Huh J.H."/>
            <person name="Kang B.C."/>
            <person name="Yang T.J."/>
            <person name="Lee Y.H."/>
            <person name="Bennetzen J.L."/>
            <person name="Choi D."/>
        </authorList>
    </citation>
    <scope>NUCLEOTIDE SEQUENCE [LARGE SCALE GENOMIC DNA]</scope>
    <source>
        <strain evidence="4">cv. CM334</strain>
    </source>
</reference>
<feature type="coiled-coil region" evidence="1">
    <location>
        <begin position="96"/>
        <end position="123"/>
    </location>
</feature>
<dbReference type="EMBL" id="AYRZ02000011">
    <property type="protein sequence ID" value="PHT69172.1"/>
    <property type="molecule type" value="Genomic_DNA"/>
</dbReference>
<evidence type="ECO:0000256" key="2">
    <source>
        <dbReference type="SAM" id="MobiDB-lite"/>
    </source>
</evidence>
<accession>A0A2G2YHD8</accession>
<name>A0A2G2YHD8_CAPAN</name>
<reference evidence="3 4" key="1">
    <citation type="journal article" date="2014" name="Nat. Genet.">
        <title>Genome sequence of the hot pepper provides insights into the evolution of pungency in Capsicum species.</title>
        <authorList>
            <person name="Kim S."/>
            <person name="Park M."/>
            <person name="Yeom S.I."/>
            <person name="Kim Y.M."/>
            <person name="Lee J.M."/>
            <person name="Lee H.A."/>
            <person name="Seo E."/>
            <person name="Choi J."/>
            <person name="Cheong K."/>
            <person name="Kim K.T."/>
            <person name="Jung K."/>
            <person name="Lee G.W."/>
            <person name="Oh S.K."/>
            <person name="Bae C."/>
            <person name="Kim S.B."/>
            <person name="Lee H.Y."/>
            <person name="Kim S.Y."/>
            <person name="Kim M.S."/>
            <person name="Kang B.C."/>
            <person name="Jo Y.D."/>
            <person name="Yang H.B."/>
            <person name="Jeong H.J."/>
            <person name="Kang W.H."/>
            <person name="Kwon J.K."/>
            <person name="Shin C."/>
            <person name="Lim J.Y."/>
            <person name="Park J.H."/>
            <person name="Huh J.H."/>
            <person name="Kim J.S."/>
            <person name="Kim B.D."/>
            <person name="Cohen O."/>
            <person name="Paran I."/>
            <person name="Suh M.C."/>
            <person name="Lee S.B."/>
            <person name="Kim Y.K."/>
            <person name="Shin Y."/>
            <person name="Noh S.J."/>
            <person name="Park J."/>
            <person name="Seo Y.S."/>
            <person name="Kwon S.Y."/>
            <person name="Kim H.A."/>
            <person name="Park J.M."/>
            <person name="Kim H.J."/>
            <person name="Choi S.B."/>
            <person name="Bosland P.W."/>
            <person name="Reeves G."/>
            <person name="Jo S.H."/>
            <person name="Lee B.W."/>
            <person name="Cho H.T."/>
            <person name="Choi H.S."/>
            <person name="Lee M.S."/>
            <person name="Yu Y."/>
            <person name="Do Choi Y."/>
            <person name="Park B.S."/>
            <person name="van Deynze A."/>
            <person name="Ashrafi H."/>
            <person name="Hill T."/>
            <person name="Kim W.T."/>
            <person name="Pai H.S."/>
            <person name="Ahn H.K."/>
            <person name="Yeam I."/>
            <person name="Giovannoni J.J."/>
            <person name="Rose J.K."/>
            <person name="Sorensen I."/>
            <person name="Lee S.J."/>
            <person name="Kim R.W."/>
            <person name="Choi I.Y."/>
            <person name="Choi B.S."/>
            <person name="Lim J.S."/>
            <person name="Lee Y.H."/>
            <person name="Choi D."/>
        </authorList>
    </citation>
    <scope>NUCLEOTIDE SEQUENCE [LARGE SCALE GENOMIC DNA]</scope>
    <source>
        <strain evidence="4">cv. CM334</strain>
    </source>
</reference>
<dbReference type="Proteomes" id="UP000222542">
    <property type="component" value="Unassembled WGS sequence"/>
</dbReference>
<protein>
    <submittedName>
        <fullName evidence="3">Uncharacterized protein</fullName>
    </submittedName>
</protein>
<feature type="compositionally biased region" description="Acidic residues" evidence="2">
    <location>
        <begin position="249"/>
        <end position="268"/>
    </location>
</feature>
<feature type="region of interest" description="Disordered" evidence="2">
    <location>
        <begin position="239"/>
        <end position="274"/>
    </location>
</feature>
<sequence length="274" mass="30645">MMEHANMPGCDMNPPCRRVVVDIHPGVDLLNDFSMATKLFEAFLGPEEKARLEEQDLKSLFTQLITSIQQTHQFTIATREKARDHTHKLMAHSGDVENLKSTVGVLQSEVSELRSKNAGLQAENEKLQAWQMELHGKLSSSEKVRAYLYSRNHALQERVANLEADLAELRTKNEMDRAQLQARLNALQVRRRNDRNVAELDSCWVSLQTRVDTLLEIQDGDLDLPMAITEAEAAANAAREALEQALSENDSESDDPLGLSDDESEDASDAPPLS</sequence>
<dbReference type="Gramene" id="PHT69172">
    <property type="protein sequence ID" value="PHT69172"/>
    <property type="gene ID" value="T459_28659"/>
</dbReference>
<evidence type="ECO:0000256" key="1">
    <source>
        <dbReference type="SAM" id="Coils"/>
    </source>
</evidence>
<dbReference type="AlphaFoldDB" id="A0A2G2YHD8"/>
<dbReference type="Gene3D" id="1.10.287.1490">
    <property type="match status" value="1"/>
</dbReference>
<keyword evidence="4" id="KW-1185">Reference proteome</keyword>
<evidence type="ECO:0000313" key="3">
    <source>
        <dbReference type="EMBL" id="PHT69172.1"/>
    </source>
</evidence>
<organism evidence="3 4">
    <name type="scientific">Capsicum annuum</name>
    <name type="common">Capsicum pepper</name>
    <dbReference type="NCBI Taxonomy" id="4072"/>
    <lineage>
        <taxon>Eukaryota</taxon>
        <taxon>Viridiplantae</taxon>
        <taxon>Streptophyta</taxon>
        <taxon>Embryophyta</taxon>
        <taxon>Tracheophyta</taxon>
        <taxon>Spermatophyta</taxon>
        <taxon>Magnoliopsida</taxon>
        <taxon>eudicotyledons</taxon>
        <taxon>Gunneridae</taxon>
        <taxon>Pentapetalae</taxon>
        <taxon>asterids</taxon>
        <taxon>lamiids</taxon>
        <taxon>Solanales</taxon>
        <taxon>Solanaceae</taxon>
        <taxon>Solanoideae</taxon>
        <taxon>Capsiceae</taxon>
        <taxon>Capsicum</taxon>
    </lineage>
</organism>